<dbReference type="AlphaFoldDB" id="K4KLJ1"/>
<dbReference type="InterPro" id="IPR011529">
    <property type="entry name" value="Glu_5kinase"/>
</dbReference>
<dbReference type="GO" id="GO:0005829">
    <property type="term" value="C:cytosol"/>
    <property type="evidence" value="ECO:0007669"/>
    <property type="project" value="TreeGrafter"/>
</dbReference>
<keyword evidence="3 8" id="KW-0641">Proline biosynthesis</keyword>
<keyword evidence="1 8" id="KW-0963">Cytoplasm</keyword>
<dbReference type="InterPro" id="IPR041739">
    <property type="entry name" value="G5K_ProB"/>
</dbReference>
<dbReference type="Gene3D" id="3.40.1160.10">
    <property type="entry name" value="Acetylglutamate kinase-like"/>
    <property type="match status" value="2"/>
</dbReference>
<comment type="function">
    <text evidence="8">Catalyzes the transfer of a phosphate group to glutamate to form L-glutamate 5-phosphate.</text>
</comment>
<feature type="compositionally biased region" description="Polar residues" evidence="9">
    <location>
        <begin position="1"/>
        <end position="19"/>
    </location>
</feature>
<comment type="similarity">
    <text evidence="8">Belongs to the glutamate 5-kinase family.</text>
</comment>
<dbReference type="SMART" id="SM00359">
    <property type="entry name" value="PUA"/>
    <property type="match status" value="1"/>
</dbReference>
<dbReference type="PANTHER" id="PTHR43654">
    <property type="entry name" value="GLUTAMATE 5-KINASE"/>
    <property type="match status" value="1"/>
</dbReference>
<keyword evidence="7 8" id="KW-0067">ATP-binding</keyword>
<evidence type="ECO:0000256" key="3">
    <source>
        <dbReference type="ARBA" id="ARBA00022650"/>
    </source>
</evidence>
<evidence type="ECO:0000256" key="8">
    <source>
        <dbReference type="HAMAP-Rule" id="MF_00456"/>
    </source>
</evidence>
<feature type="region of interest" description="Disordered" evidence="9">
    <location>
        <begin position="1"/>
        <end position="21"/>
    </location>
</feature>
<feature type="binding site" evidence="8">
    <location>
        <position position="72"/>
    </location>
    <ligand>
        <name>substrate</name>
    </ligand>
</feature>
<evidence type="ECO:0000256" key="6">
    <source>
        <dbReference type="ARBA" id="ARBA00022777"/>
    </source>
</evidence>
<dbReference type="GO" id="GO:0003723">
    <property type="term" value="F:RNA binding"/>
    <property type="evidence" value="ECO:0007669"/>
    <property type="project" value="InterPro"/>
</dbReference>
<name>K4KLJ1_SIMAS</name>
<dbReference type="GO" id="GO:0055129">
    <property type="term" value="P:L-proline biosynthetic process"/>
    <property type="evidence" value="ECO:0007669"/>
    <property type="project" value="UniProtKB-UniRule"/>
</dbReference>
<dbReference type="InterPro" id="IPR001057">
    <property type="entry name" value="Glu/AcGlu_kinase"/>
</dbReference>
<dbReference type="SUPFAM" id="SSF53633">
    <property type="entry name" value="Carbamate kinase-like"/>
    <property type="match status" value="1"/>
</dbReference>
<dbReference type="InterPro" id="IPR036974">
    <property type="entry name" value="PUA_sf"/>
</dbReference>
<dbReference type="InterPro" id="IPR015947">
    <property type="entry name" value="PUA-like_sf"/>
</dbReference>
<feature type="binding site" evidence="8">
    <location>
        <begin position="191"/>
        <end position="192"/>
    </location>
    <ligand>
        <name>ATP</name>
        <dbReference type="ChEBI" id="CHEBI:30616"/>
    </ligand>
</feature>
<dbReference type="PROSITE" id="PS50890">
    <property type="entry name" value="PUA"/>
    <property type="match status" value="1"/>
</dbReference>
<dbReference type="FunFam" id="3.40.1160.10:FF:000018">
    <property type="entry name" value="Glutamate 5-kinase"/>
    <property type="match status" value="1"/>
</dbReference>
<dbReference type="RefSeq" id="WP_015047098.1">
    <property type="nucleotide sequence ID" value="NC_018868.3"/>
</dbReference>
<dbReference type="InterPro" id="IPR002478">
    <property type="entry name" value="PUA"/>
</dbReference>
<dbReference type="STRING" id="1117647.M5M_08720"/>
<dbReference type="eggNOG" id="COG0263">
    <property type="taxonomic scope" value="Bacteria"/>
</dbReference>
<evidence type="ECO:0000313" key="11">
    <source>
        <dbReference type="EMBL" id="AFU98933.1"/>
    </source>
</evidence>
<dbReference type="FunFam" id="2.30.130.10:FF:000007">
    <property type="entry name" value="Glutamate 5-kinase"/>
    <property type="match status" value="1"/>
</dbReference>
<dbReference type="InterPro" id="IPR019797">
    <property type="entry name" value="Glutamate_5-kinase_CS"/>
</dbReference>
<dbReference type="CDD" id="cd04242">
    <property type="entry name" value="AAK_G5K_ProB"/>
    <property type="match status" value="1"/>
</dbReference>
<dbReference type="SUPFAM" id="SSF88697">
    <property type="entry name" value="PUA domain-like"/>
    <property type="match status" value="1"/>
</dbReference>
<dbReference type="KEGG" id="saga:M5M_08720"/>
<dbReference type="InterPro" id="IPR005715">
    <property type="entry name" value="Glu_5kinase/COase_Synthase"/>
</dbReference>
<dbReference type="PIRSF" id="PIRSF000729">
    <property type="entry name" value="GK"/>
    <property type="match status" value="1"/>
</dbReference>
<dbReference type="InterPro" id="IPR036393">
    <property type="entry name" value="AceGlu_kinase-like_sf"/>
</dbReference>
<comment type="pathway">
    <text evidence="8">Amino-acid biosynthesis; L-proline biosynthesis; L-glutamate 5-semialdehyde from L-glutamate: step 1/2.</text>
</comment>
<dbReference type="Gene3D" id="2.30.130.10">
    <property type="entry name" value="PUA domain"/>
    <property type="match status" value="1"/>
</dbReference>
<comment type="catalytic activity">
    <reaction evidence="8">
        <text>L-glutamate + ATP = L-glutamyl 5-phosphate + ADP</text>
        <dbReference type="Rhea" id="RHEA:14877"/>
        <dbReference type="ChEBI" id="CHEBI:29985"/>
        <dbReference type="ChEBI" id="CHEBI:30616"/>
        <dbReference type="ChEBI" id="CHEBI:58274"/>
        <dbReference type="ChEBI" id="CHEBI:456216"/>
        <dbReference type="EC" id="2.7.2.11"/>
    </reaction>
</comment>
<evidence type="ECO:0000256" key="5">
    <source>
        <dbReference type="ARBA" id="ARBA00022741"/>
    </source>
</evidence>
<evidence type="ECO:0000313" key="12">
    <source>
        <dbReference type="Proteomes" id="UP000000466"/>
    </source>
</evidence>
<evidence type="ECO:0000256" key="1">
    <source>
        <dbReference type="ARBA" id="ARBA00022490"/>
    </source>
</evidence>
<dbReference type="NCBIfam" id="TIGR01027">
    <property type="entry name" value="proB"/>
    <property type="match status" value="1"/>
</dbReference>
<comment type="subcellular location">
    <subcellularLocation>
        <location evidence="8">Cytoplasm</location>
    </subcellularLocation>
</comment>
<evidence type="ECO:0000256" key="2">
    <source>
        <dbReference type="ARBA" id="ARBA00022605"/>
    </source>
</evidence>
<dbReference type="PANTHER" id="PTHR43654:SF1">
    <property type="entry name" value="ISOPENTENYL PHOSPHATE KINASE"/>
    <property type="match status" value="1"/>
</dbReference>
<feature type="binding site" evidence="8">
    <location>
        <position position="171"/>
    </location>
    <ligand>
        <name>substrate</name>
    </ligand>
</feature>
<accession>K4KLJ1</accession>
<evidence type="ECO:0000256" key="9">
    <source>
        <dbReference type="SAM" id="MobiDB-lite"/>
    </source>
</evidence>
<evidence type="ECO:0000256" key="4">
    <source>
        <dbReference type="ARBA" id="ARBA00022679"/>
    </source>
</evidence>
<feature type="domain" description="PUA" evidence="10">
    <location>
        <begin position="298"/>
        <end position="381"/>
    </location>
</feature>
<dbReference type="Pfam" id="PF00696">
    <property type="entry name" value="AA_kinase"/>
    <property type="match status" value="1"/>
</dbReference>
<dbReference type="GO" id="GO:0004349">
    <property type="term" value="F:glutamate 5-kinase activity"/>
    <property type="evidence" value="ECO:0007669"/>
    <property type="project" value="UniProtKB-UniRule"/>
</dbReference>
<organism evidence="11 12">
    <name type="scientific">Simiduia agarivorans (strain DSM 21679 / JCM 13881 / BCRC 17597 / SA1)</name>
    <dbReference type="NCBI Taxonomy" id="1117647"/>
    <lineage>
        <taxon>Bacteria</taxon>
        <taxon>Pseudomonadati</taxon>
        <taxon>Pseudomonadota</taxon>
        <taxon>Gammaproteobacteria</taxon>
        <taxon>Cellvibrionales</taxon>
        <taxon>Cellvibrionaceae</taxon>
        <taxon>Simiduia</taxon>
    </lineage>
</organism>
<evidence type="ECO:0000256" key="7">
    <source>
        <dbReference type="ARBA" id="ARBA00022840"/>
    </source>
</evidence>
<keyword evidence="5 8" id="KW-0547">Nucleotide-binding</keyword>
<comment type="caution">
    <text evidence="8">Lacks conserved residue(s) required for the propagation of feature annotation.</text>
</comment>
<keyword evidence="4 8" id="KW-0808">Transferase</keyword>
<dbReference type="Proteomes" id="UP000000466">
    <property type="component" value="Chromosome"/>
</dbReference>
<feature type="binding site" evidence="8">
    <location>
        <position position="32"/>
    </location>
    <ligand>
        <name>ATP</name>
        <dbReference type="ChEBI" id="CHEBI:30616"/>
    </ligand>
</feature>
<gene>
    <name evidence="8" type="primary">proB</name>
    <name evidence="11" type="ordered locus">M5M_08720</name>
</gene>
<keyword evidence="6 8" id="KW-0418">Kinase</keyword>
<reference evidence="11 12" key="1">
    <citation type="journal article" date="2013" name="Genome Announc.">
        <title>Complete genome sequence of Simiduia agarivorans SA1(T), a marine bacterium able to degrade a variety of polysaccharides.</title>
        <authorList>
            <person name="Lin S.Y."/>
            <person name="Shieh W.Y."/>
            <person name="Chen J.S."/>
            <person name="Tang S.L."/>
        </authorList>
    </citation>
    <scope>NUCLEOTIDE SEQUENCE [LARGE SCALE GENOMIC DNA]</scope>
    <source>
        <strain evidence="12">DSM 21679 / JCM 13881 / BCRC 17597 / SA1</strain>
    </source>
</reference>
<dbReference type="UniPathway" id="UPA00098">
    <property type="reaction ID" value="UER00359"/>
</dbReference>
<keyword evidence="2 8" id="KW-0028">Amino-acid biosynthesis</keyword>
<feature type="binding site" evidence="8">
    <location>
        <position position="159"/>
    </location>
    <ligand>
        <name>substrate</name>
    </ligand>
</feature>
<dbReference type="CDD" id="cd21157">
    <property type="entry name" value="PUA_G5K"/>
    <property type="match status" value="1"/>
</dbReference>
<dbReference type="EC" id="2.7.2.11" evidence="8"/>
<dbReference type="HOGENOM" id="CLU_025400_2_0_6"/>
<keyword evidence="12" id="KW-1185">Reference proteome</keyword>
<protein>
    <recommendedName>
        <fullName evidence="8">Glutamate 5-kinase</fullName>
        <ecNumber evidence="8">2.7.2.11</ecNumber>
    </recommendedName>
    <alternativeName>
        <fullName evidence="8">Gamma-glutamyl kinase</fullName>
        <shortName evidence="8">GK</shortName>
    </alternativeName>
</protein>
<dbReference type="PROSITE" id="PS00902">
    <property type="entry name" value="GLUTAMATE_5_KINASE"/>
    <property type="match status" value="1"/>
</dbReference>
<dbReference type="GO" id="GO:0005524">
    <property type="term" value="F:ATP binding"/>
    <property type="evidence" value="ECO:0007669"/>
    <property type="project" value="UniProtKB-KW"/>
</dbReference>
<dbReference type="Pfam" id="PF01472">
    <property type="entry name" value="PUA"/>
    <property type="match status" value="1"/>
</dbReference>
<proteinExistence type="inferred from homology"/>
<evidence type="ECO:0000259" key="10">
    <source>
        <dbReference type="SMART" id="SM00359"/>
    </source>
</evidence>
<dbReference type="EMBL" id="CP003746">
    <property type="protein sequence ID" value="AFU98933.1"/>
    <property type="molecule type" value="Genomic_DNA"/>
</dbReference>
<dbReference type="HAMAP" id="MF_00456">
    <property type="entry name" value="ProB"/>
    <property type="match status" value="1"/>
</dbReference>
<dbReference type="PRINTS" id="PR00474">
    <property type="entry name" value="GLU5KINASE"/>
</dbReference>
<dbReference type="InterPro" id="IPR001048">
    <property type="entry name" value="Asp/Glu/Uridylate_kinase"/>
</dbReference>
<sequence length="393" mass="42507">MSTHNSQDDGNSESQNLKTRAQMARSQRWVVKIGSSLLTNNGQGLDKPAIAEWVAQIARLRQAGIEVVLVSSGAVAAGMRRLGWTVRPHAMHELQAAAAVGQMRLVQNYEQEFQKHDLHTAQVLLTHDDLSNRERYLNARSTLTTLLDFGVVPVVNENDTVVTDEIRFGDNDTLGALVANLVEADVLVLMTDQNGMYSADPRNNPDARLLSYLPAFDSRLDDMAGDGGALGRGGMVTKVRAARLAARSGTHTLIVGGRLPSVLDSVRAAESVGTLLYADCEPKTARKNWLAGHLQTLGELVLDDGAVRALQHKGKSLLPVGVCAVSGQFTRGDMVVCRDLNGAEIARGLVNYGADEVSQLIGTGSDQIEAVLGYVDEQELIHRDNLVLVDWKD</sequence>